<evidence type="ECO:0000313" key="3">
    <source>
        <dbReference type="Proteomes" id="UP000799118"/>
    </source>
</evidence>
<dbReference type="EMBL" id="ML769514">
    <property type="protein sequence ID" value="KAE9396422.1"/>
    <property type="molecule type" value="Genomic_DNA"/>
</dbReference>
<feature type="transmembrane region" description="Helical" evidence="1">
    <location>
        <begin position="40"/>
        <end position="65"/>
    </location>
</feature>
<keyword evidence="1" id="KW-1133">Transmembrane helix</keyword>
<accession>A0A6A4HDJ0</accession>
<proteinExistence type="predicted"/>
<name>A0A6A4HDJ0_9AGAR</name>
<dbReference type="Proteomes" id="UP000799118">
    <property type="component" value="Unassembled WGS sequence"/>
</dbReference>
<dbReference type="AlphaFoldDB" id="A0A6A4HDJ0"/>
<keyword evidence="3" id="KW-1185">Reference proteome</keyword>
<evidence type="ECO:0000256" key="1">
    <source>
        <dbReference type="SAM" id="Phobius"/>
    </source>
</evidence>
<keyword evidence="1" id="KW-0812">Transmembrane</keyword>
<organism evidence="2 3">
    <name type="scientific">Gymnopus androsaceus JB14</name>
    <dbReference type="NCBI Taxonomy" id="1447944"/>
    <lineage>
        <taxon>Eukaryota</taxon>
        <taxon>Fungi</taxon>
        <taxon>Dikarya</taxon>
        <taxon>Basidiomycota</taxon>
        <taxon>Agaricomycotina</taxon>
        <taxon>Agaricomycetes</taxon>
        <taxon>Agaricomycetidae</taxon>
        <taxon>Agaricales</taxon>
        <taxon>Marasmiineae</taxon>
        <taxon>Omphalotaceae</taxon>
        <taxon>Gymnopus</taxon>
    </lineage>
</organism>
<gene>
    <name evidence="2" type="ORF">BT96DRAFT_113932</name>
</gene>
<protein>
    <submittedName>
        <fullName evidence="2">Uncharacterized protein</fullName>
    </submittedName>
</protein>
<sequence>MIFLTILLALPIPILRLQYDLLLPHIRRTSTFSRIIFSVLSMYHGIHLCLYRVLLALYTLSYWLARSLKLTLITSSCRT</sequence>
<evidence type="ECO:0000313" key="2">
    <source>
        <dbReference type="EMBL" id="KAE9396422.1"/>
    </source>
</evidence>
<reference evidence="2" key="1">
    <citation type="journal article" date="2019" name="Environ. Microbiol.">
        <title>Fungal ecological strategies reflected in gene transcription - a case study of two litter decomposers.</title>
        <authorList>
            <person name="Barbi F."/>
            <person name="Kohler A."/>
            <person name="Barry K."/>
            <person name="Baskaran P."/>
            <person name="Daum C."/>
            <person name="Fauchery L."/>
            <person name="Ihrmark K."/>
            <person name="Kuo A."/>
            <person name="LaButti K."/>
            <person name="Lipzen A."/>
            <person name="Morin E."/>
            <person name="Grigoriev I.V."/>
            <person name="Henrissat B."/>
            <person name="Lindahl B."/>
            <person name="Martin F."/>
        </authorList>
    </citation>
    <scope>NUCLEOTIDE SEQUENCE</scope>
    <source>
        <strain evidence="2">JB14</strain>
    </source>
</reference>
<keyword evidence="1" id="KW-0472">Membrane</keyword>